<dbReference type="Proteomes" id="UP000070065">
    <property type="component" value="Unassembled WGS sequence"/>
</dbReference>
<comment type="caution">
    <text evidence="1">The sequence shown here is derived from an EMBL/GenBank/DDBJ whole genome shotgun (WGS) entry which is preliminary data.</text>
</comment>
<dbReference type="EMBL" id="LRQR01000083">
    <property type="protein sequence ID" value="KXA59633.1"/>
    <property type="molecule type" value="Genomic_DNA"/>
</dbReference>
<organism evidence="1 2">
    <name type="scientific">Streptococcus mitis</name>
    <dbReference type="NCBI Taxonomy" id="28037"/>
    <lineage>
        <taxon>Bacteria</taxon>
        <taxon>Bacillati</taxon>
        <taxon>Bacillota</taxon>
        <taxon>Bacilli</taxon>
        <taxon>Lactobacillales</taxon>
        <taxon>Streptococcaceae</taxon>
        <taxon>Streptococcus</taxon>
        <taxon>Streptococcus mitis group</taxon>
    </lineage>
</organism>
<dbReference type="AlphaFoldDB" id="A0A133RWH3"/>
<evidence type="ECO:0000313" key="1">
    <source>
        <dbReference type="EMBL" id="KXA59633.1"/>
    </source>
</evidence>
<feature type="non-terminal residue" evidence="1">
    <location>
        <position position="1"/>
    </location>
</feature>
<gene>
    <name evidence="1" type="ORF">HMPREF3228_01367</name>
</gene>
<name>A0A133RWH3_STRMT</name>
<reference evidence="1 2" key="1">
    <citation type="submission" date="2016-01" db="EMBL/GenBank/DDBJ databases">
        <authorList>
            <person name="Oliw E.H."/>
        </authorList>
    </citation>
    <scope>NUCLEOTIDE SEQUENCE [LARGE SCALE GENOMIC DNA]</scope>
    <source>
        <strain evidence="1 2">CMW7705B</strain>
    </source>
</reference>
<accession>A0A133RWH3</accession>
<protein>
    <submittedName>
        <fullName evidence="1">Uncharacterized protein</fullName>
    </submittedName>
</protein>
<proteinExistence type="predicted"/>
<dbReference type="PATRIC" id="fig|28037.231.peg.1357"/>
<evidence type="ECO:0000313" key="2">
    <source>
        <dbReference type="Proteomes" id="UP000070065"/>
    </source>
</evidence>
<sequence length="41" mass="4694">FFCLTFGVQFNQVLKNLDSMCFIVEKFTSLSPEIEFLPSSS</sequence>